<dbReference type="RefSeq" id="WP_170194727.1">
    <property type="nucleotide sequence ID" value="NZ_JABBNB010000012.1"/>
</dbReference>
<dbReference type="PANTHER" id="PTHR38463:SF1">
    <property type="entry name" value="STRESS RESPONSE PROTEIN YSNF"/>
    <property type="match status" value="1"/>
</dbReference>
<reference evidence="4 5" key="1">
    <citation type="submission" date="2020-04" db="EMBL/GenBank/DDBJ databases">
        <title>Gordonia sp. nov. TBRC 11910.</title>
        <authorList>
            <person name="Suriyachadkun C."/>
        </authorList>
    </citation>
    <scope>NUCLEOTIDE SEQUENCE [LARGE SCALE GENOMIC DNA]</scope>
    <source>
        <strain evidence="4 5">TBRC 11910</strain>
    </source>
</reference>
<gene>
    <name evidence="4" type="ORF">HH308_13485</name>
</gene>
<evidence type="ECO:0000313" key="5">
    <source>
        <dbReference type="Proteomes" id="UP000550729"/>
    </source>
</evidence>
<dbReference type="NCBIfam" id="TIGR02271">
    <property type="entry name" value="YsnF/AvaK domain"/>
    <property type="match status" value="1"/>
</dbReference>
<feature type="region of interest" description="Disordered" evidence="1">
    <location>
        <begin position="250"/>
        <end position="276"/>
    </location>
</feature>
<dbReference type="Pfam" id="PF09557">
    <property type="entry name" value="DUF2382"/>
    <property type="match status" value="1"/>
</dbReference>
<dbReference type="Proteomes" id="UP000550729">
    <property type="component" value="Unassembled WGS sequence"/>
</dbReference>
<feature type="region of interest" description="Disordered" evidence="1">
    <location>
        <begin position="112"/>
        <end position="151"/>
    </location>
</feature>
<accession>A0A848KZG0</accession>
<comment type="caution">
    <text evidence="4">The sequence shown here is derived from an EMBL/GenBank/DDBJ whole genome shotgun (WGS) entry which is preliminary data.</text>
</comment>
<evidence type="ECO:0000259" key="3">
    <source>
        <dbReference type="Pfam" id="PF09557"/>
    </source>
</evidence>
<dbReference type="InterPro" id="IPR011033">
    <property type="entry name" value="PRC_barrel-like_sf"/>
</dbReference>
<dbReference type="PANTHER" id="PTHR38463">
    <property type="entry name" value="STRESS RESPONSE PROTEIN YSNF"/>
    <property type="match status" value="1"/>
</dbReference>
<protein>
    <submittedName>
        <fullName evidence="4">PRC and DUF2382 domain-containing protein</fullName>
    </submittedName>
</protein>
<sequence length="276" mass="29757">MTGNKNFDSVLASTVYDKGGDKVGKVEQIYISEQTDEPRWVSVRTGFLGTSKSLVPLAGASHSGDRLDVAVTKDSIKDAPHLDSDGGTSEEEERALLRHYGFTEHKAGWQQYGKHAGHAGTPQADAGAAQRPAGGADREHVAATGAGADRQDDLVRSEERLNVGTQREVSGRARLRKYVVTEEQTVTVPVTHEEVKVVRQPIKDGKAVDGSAIGEEVAEVTLHADRVVASKETVPVERVGLQVNEVTDNEKVSDTVRKERIETDGLEADPAKTSKK</sequence>
<dbReference type="GO" id="GO:0019684">
    <property type="term" value="P:photosynthesis, light reaction"/>
    <property type="evidence" value="ECO:0007669"/>
    <property type="project" value="InterPro"/>
</dbReference>
<keyword evidence="5" id="KW-1185">Reference proteome</keyword>
<dbReference type="InterPro" id="IPR052967">
    <property type="entry name" value="Stress_Response_Assoc"/>
</dbReference>
<dbReference type="InterPro" id="IPR019060">
    <property type="entry name" value="DUF2382"/>
</dbReference>
<dbReference type="InterPro" id="IPR014747">
    <property type="entry name" value="Bac_photo_RC_H_C"/>
</dbReference>
<feature type="domain" description="DUF2382" evidence="3">
    <location>
        <begin position="154"/>
        <end position="262"/>
    </location>
</feature>
<dbReference type="EMBL" id="JABBNB010000012">
    <property type="protein sequence ID" value="NMO02225.1"/>
    <property type="molecule type" value="Genomic_DNA"/>
</dbReference>
<name>A0A848KZG0_9ACTN</name>
<dbReference type="InterPro" id="IPR027275">
    <property type="entry name" value="PRC-brl_dom"/>
</dbReference>
<dbReference type="Gene3D" id="3.90.50.10">
    <property type="entry name" value="Photosynthetic Reaction Center, subunit H, domain 2"/>
    <property type="match status" value="1"/>
</dbReference>
<dbReference type="SUPFAM" id="SSF50346">
    <property type="entry name" value="PRC-barrel domain"/>
    <property type="match status" value="1"/>
</dbReference>
<dbReference type="Pfam" id="PF05239">
    <property type="entry name" value="PRC"/>
    <property type="match status" value="1"/>
</dbReference>
<evidence type="ECO:0000259" key="2">
    <source>
        <dbReference type="Pfam" id="PF05239"/>
    </source>
</evidence>
<dbReference type="GO" id="GO:0030077">
    <property type="term" value="C:plasma membrane light-harvesting complex"/>
    <property type="evidence" value="ECO:0007669"/>
    <property type="project" value="InterPro"/>
</dbReference>
<feature type="domain" description="PRC-barrel" evidence="2">
    <location>
        <begin position="10"/>
        <end position="74"/>
    </location>
</feature>
<dbReference type="AlphaFoldDB" id="A0A848KZG0"/>
<proteinExistence type="predicted"/>
<organism evidence="4 5">
    <name type="scientific">Gordonia asplenii</name>
    <dbReference type="NCBI Taxonomy" id="2725283"/>
    <lineage>
        <taxon>Bacteria</taxon>
        <taxon>Bacillati</taxon>
        <taxon>Actinomycetota</taxon>
        <taxon>Actinomycetes</taxon>
        <taxon>Mycobacteriales</taxon>
        <taxon>Gordoniaceae</taxon>
        <taxon>Gordonia</taxon>
    </lineage>
</organism>
<evidence type="ECO:0000256" key="1">
    <source>
        <dbReference type="SAM" id="MobiDB-lite"/>
    </source>
</evidence>
<evidence type="ECO:0000313" key="4">
    <source>
        <dbReference type="EMBL" id="NMO02225.1"/>
    </source>
</evidence>